<keyword evidence="2 5" id="KW-0689">Ribosomal protein</keyword>
<evidence type="ECO:0000313" key="7">
    <source>
        <dbReference type="EMBL" id="HIP17681.1"/>
    </source>
</evidence>
<gene>
    <name evidence="5" type="primary">rpl32e</name>
    <name evidence="7" type="ORF">EYG76_05250</name>
</gene>
<proteinExistence type="inferred from homology"/>
<dbReference type="InterPro" id="IPR018263">
    <property type="entry name" value="Ribosomal_eL32_CS"/>
</dbReference>
<dbReference type="EMBL" id="DQSV01000098">
    <property type="protein sequence ID" value="HIP17681.1"/>
    <property type="molecule type" value="Genomic_DNA"/>
</dbReference>
<comment type="similarity">
    <text evidence="1 5">Belongs to the eukaryotic ribosomal protein eL32 family.</text>
</comment>
<feature type="compositionally biased region" description="Acidic residues" evidence="6">
    <location>
        <begin position="156"/>
        <end position="165"/>
    </location>
</feature>
<evidence type="ECO:0000256" key="1">
    <source>
        <dbReference type="ARBA" id="ARBA00008431"/>
    </source>
</evidence>
<dbReference type="InterPro" id="IPR001515">
    <property type="entry name" value="Ribosomal_eL32"/>
</dbReference>
<dbReference type="SUPFAM" id="SSF52042">
    <property type="entry name" value="Ribosomal protein L32e"/>
    <property type="match status" value="1"/>
</dbReference>
<accession>A0A833DS08</accession>
<dbReference type="GO" id="GO:0022625">
    <property type="term" value="C:cytosolic large ribosomal subunit"/>
    <property type="evidence" value="ECO:0007669"/>
    <property type="project" value="TreeGrafter"/>
</dbReference>
<sequence length="165" mass="19359">MSKRRLLKLRFKMKQKRPDFKRQEWFKCKRIGVSWRKPRGLHSGMRKQLKHRPAIVKTGYRSPSLVRGLHPSGLEDVLIRNVKELEMLDPKTQGARIASTVGKRKKIEIIKRSEELGIRLLNISDENKRELLTLKLKKPEGPSDNEEEVEKGILNENEEDEVKEQ</sequence>
<dbReference type="InterPro" id="IPR023654">
    <property type="entry name" value="Ribosomal_eL32_arc"/>
</dbReference>
<dbReference type="CDD" id="cd00513">
    <property type="entry name" value="Ribosomal_L32_L32e"/>
    <property type="match status" value="1"/>
</dbReference>
<dbReference type="PANTHER" id="PTHR23413">
    <property type="entry name" value="60S RIBOSOMAL PROTEIN L32 AND DNA-DIRECTED RNA POLYMERASE II, SUBUNIT N"/>
    <property type="match status" value="1"/>
</dbReference>
<evidence type="ECO:0000256" key="3">
    <source>
        <dbReference type="ARBA" id="ARBA00023274"/>
    </source>
</evidence>
<evidence type="ECO:0000256" key="2">
    <source>
        <dbReference type="ARBA" id="ARBA00022980"/>
    </source>
</evidence>
<dbReference type="GO" id="GO:0003735">
    <property type="term" value="F:structural constituent of ribosome"/>
    <property type="evidence" value="ECO:0007669"/>
    <property type="project" value="InterPro"/>
</dbReference>
<dbReference type="PANTHER" id="PTHR23413:SF1">
    <property type="entry name" value="RIBOSOMAL PROTEIN L32"/>
    <property type="match status" value="1"/>
</dbReference>
<dbReference type="NCBIfam" id="NF006332">
    <property type="entry name" value="PRK08562.1"/>
    <property type="match status" value="1"/>
</dbReference>
<comment type="caution">
    <text evidence="7">The sequence shown here is derived from an EMBL/GenBank/DDBJ whole genome shotgun (WGS) entry which is preliminary data.</text>
</comment>
<dbReference type="AlphaFoldDB" id="A0A833DS08"/>
<reference evidence="7" key="1">
    <citation type="journal article" date="2020" name="ISME J.">
        <title>Gammaproteobacteria mediating utilization of methyl-, sulfur- and petroleum organic compounds in deep ocean hydrothermal plumes.</title>
        <authorList>
            <person name="Zhou Z."/>
            <person name="Liu Y."/>
            <person name="Pan J."/>
            <person name="Cron B.R."/>
            <person name="Toner B.M."/>
            <person name="Anantharaman K."/>
            <person name="Breier J.A."/>
            <person name="Dick G.J."/>
            <person name="Li M."/>
        </authorList>
    </citation>
    <scope>NUCLEOTIDE SEQUENCE</scope>
    <source>
        <strain evidence="7">SZUA-1385</strain>
    </source>
</reference>
<dbReference type="HAMAP" id="MF_00810">
    <property type="entry name" value="Ribosomal_eL32"/>
    <property type="match status" value="1"/>
</dbReference>
<dbReference type="GO" id="GO:0006412">
    <property type="term" value="P:translation"/>
    <property type="evidence" value="ECO:0007669"/>
    <property type="project" value="UniProtKB-UniRule"/>
</dbReference>
<dbReference type="InterPro" id="IPR036351">
    <property type="entry name" value="Ribosomal_eL32_sf"/>
</dbReference>
<organism evidence="7 8">
    <name type="scientific">Methanothermococcus okinawensis</name>
    <dbReference type="NCBI Taxonomy" id="155863"/>
    <lineage>
        <taxon>Archaea</taxon>
        <taxon>Methanobacteriati</taxon>
        <taxon>Methanobacteriota</taxon>
        <taxon>Methanomada group</taxon>
        <taxon>Methanococci</taxon>
        <taxon>Methanococcales</taxon>
        <taxon>Methanococcaceae</taxon>
        <taxon>Methanothermococcus</taxon>
    </lineage>
</organism>
<protein>
    <recommendedName>
        <fullName evidence="4 5">Large ribosomal subunit protein eL32</fullName>
    </recommendedName>
</protein>
<evidence type="ECO:0000256" key="5">
    <source>
        <dbReference type="HAMAP-Rule" id="MF_00810"/>
    </source>
</evidence>
<evidence type="ECO:0000256" key="4">
    <source>
        <dbReference type="ARBA" id="ARBA00035229"/>
    </source>
</evidence>
<dbReference type="PROSITE" id="PS00580">
    <property type="entry name" value="RIBOSOMAL_L32E"/>
    <property type="match status" value="1"/>
</dbReference>
<keyword evidence="3 5" id="KW-0687">Ribonucleoprotein</keyword>
<evidence type="ECO:0000313" key="8">
    <source>
        <dbReference type="Proteomes" id="UP000605144"/>
    </source>
</evidence>
<evidence type="ECO:0000256" key="6">
    <source>
        <dbReference type="SAM" id="MobiDB-lite"/>
    </source>
</evidence>
<dbReference type="Pfam" id="PF01655">
    <property type="entry name" value="Ribosomal_L32e"/>
    <property type="match status" value="1"/>
</dbReference>
<dbReference type="Proteomes" id="UP000605144">
    <property type="component" value="Unassembled WGS sequence"/>
</dbReference>
<dbReference type="SMART" id="SM01393">
    <property type="entry name" value="Ribosomal_L32e"/>
    <property type="match status" value="1"/>
</dbReference>
<name>A0A833DS08_9EURY</name>
<feature type="region of interest" description="Disordered" evidence="6">
    <location>
        <begin position="136"/>
        <end position="165"/>
    </location>
</feature>